<evidence type="ECO:0000256" key="1">
    <source>
        <dbReference type="SAM" id="MobiDB-lite"/>
    </source>
</evidence>
<dbReference type="GO" id="GO:0004180">
    <property type="term" value="F:carboxypeptidase activity"/>
    <property type="evidence" value="ECO:0007669"/>
    <property type="project" value="TreeGrafter"/>
</dbReference>
<dbReference type="OrthoDB" id="5841748at2759"/>
<dbReference type="Gene3D" id="3.50.30.30">
    <property type="match status" value="1"/>
</dbReference>
<dbReference type="InterPro" id="IPR046450">
    <property type="entry name" value="PA_dom_sf"/>
</dbReference>
<evidence type="ECO:0000313" key="3">
    <source>
        <dbReference type="EMBL" id="MPC57307.1"/>
    </source>
</evidence>
<organism evidence="3 4">
    <name type="scientific">Portunus trituberculatus</name>
    <name type="common">Swimming crab</name>
    <name type="synonym">Neptunus trituberculatus</name>
    <dbReference type="NCBI Taxonomy" id="210409"/>
    <lineage>
        <taxon>Eukaryota</taxon>
        <taxon>Metazoa</taxon>
        <taxon>Ecdysozoa</taxon>
        <taxon>Arthropoda</taxon>
        <taxon>Crustacea</taxon>
        <taxon>Multicrustacea</taxon>
        <taxon>Malacostraca</taxon>
        <taxon>Eumalacostraca</taxon>
        <taxon>Eucarida</taxon>
        <taxon>Decapoda</taxon>
        <taxon>Pleocyemata</taxon>
        <taxon>Brachyura</taxon>
        <taxon>Eubrachyura</taxon>
        <taxon>Portunoidea</taxon>
        <taxon>Portunidae</taxon>
        <taxon>Portuninae</taxon>
        <taxon>Portunus</taxon>
    </lineage>
</organism>
<gene>
    <name evidence="3" type="primary">Naalad2_1</name>
    <name evidence="3" type="ORF">E2C01_051284</name>
</gene>
<sequence length="185" mass="20003">MVFVNYGFYEDFEKLQRAGVDVSGRIVIAKFGKIFRGDKVLNAERFNASGVILYTITLIQMKGANNENNQSHHTAHNLPNLLPPGTLLTTTLTGTRAARRTPAPFGFQSQASSEGLSCGATGIPPPLTTHPLVSPEILHPLTLSPPCTLNPPLSYLRTTPHYSPSAAVTSPSCTPFSNPHKNSFF</sequence>
<dbReference type="PANTHER" id="PTHR10404:SF77">
    <property type="entry name" value="GLUTAMATE CARBOXYPEPTIDASE 2 HOMOLOG"/>
    <property type="match status" value="1"/>
</dbReference>
<dbReference type="AlphaFoldDB" id="A0A5B7GJ56"/>
<name>A0A5B7GJ56_PORTR</name>
<comment type="caution">
    <text evidence="3">The sequence shown here is derived from an EMBL/GenBank/DDBJ whole genome shotgun (WGS) entry which is preliminary data.</text>
</comment>
<keyword evidence="4" id="KW-1185">Reference proteome</keyword>
<dbReference type="InterPro" id="IPR039373">
    <property type="entry name" value="Peptidase_M28B"/>
</dbReference>
<accession>A0A5B7GJ56</accession>
<dbReference type="Pfam" id="PF02225">
    <property type="entry name" value="PA"/>
    <property type="match status" value="1"/>
</dbReference>
<feature type="domain" description="PA" evidence="2">
    <location>
        <begin position="5"/>
        <end position="79"/>
    </location>
</feature>
<dbReference type="InterPro" id="IPR003137">
    <property type="entry name" value="PA_domain"/>
</dbReference>
<feature type="region of interest" description="Disordered" evidence="1">
    <location>
        <begin position="166"/>
        <end position="185"/>
    </location>
</feature>
<dbReference type="EMBL" id="VSRR010014680">
    <property type="protein sequence ID" value="MPC57307.1"/>
    <property type="molecule type" value="Genomic_DNA"/>
</dbReference>
<evidence type="ECO:0000313" key="4">
    <source>
        <dbReference type="Proteomes" id="UP000324222"/>
    </source>
</evidence>
<dbReference type="SUPFAM" id="SSF52025">
    <property type="entry name" value="PA domain"/>
    <property type="match status" value="1"/>
</dbReference>
<reference evidence="3 4" key="1">
    <citation type="submission" date="2019-05" db="EMBL/GenBank/DDBJ databases">
        <title>Another draft genome of Portunus trituberculatus and its Hox gene families provides insights of decapod evolution.</title>
        <authorList>
            <person name="Jeong J.-H."/>
            <person name="Song I."/>
            <person name="Kim S."/>
            <person name="Choi T."/>
            <person name="Kim D."/>
            <person name="Ryu S."/>
            <person name="Kim W."/>
        </authorList>
    </citation>
    <scope>NUCLEOTIDE SEQUENCE [LARGE SCALE GENOMIC DNA]</scope>
    <source>
        <tissue evidence="3">Muscle</tissue>
    </source>
</reference>
<protein>
    <submittedName>
        <fullName evidence="3">N-acetylated-alpha-linked acidic dipeptidase 2</fullName>
    </submittedName>
</protein>
<proteinExistence type="predicted"/>
<dbReference type="PANTHER" id="PTHR10404">
    <property type="entry name" value="N-ACETYLATED-ALPHA-LINKED ACIDIC DIPEPTIDASE"/>
    <property type="match status" value="1"/>
</dbReference>
<dbReference type="Proteomes" id="UP000324222">
    <property type="component" value="Unassembled WGS sequence"/>
</dbReference>
<evidence type="ECO:0000259" key="2">
    <source>
        <dbReference type="Pfam" id="PF02225"/>
    </source>
</evidence>